<keyword evidence="2 5" id="KW-0812">Transmembrane</keyword>
<dbReference type="Proteomes" id="UP001165342">
    <property type="component" value="Unassembled WGS sequence"/>
</dbReference>
<sequence>MLIALLVPVILTGLLFTAVLVRAAVTHRAMPTAETTVLGAIVSFFDTLGIGSFAPTTAWLKFRRIVPDRLIPPTILVGLTISAVVESVIFLIRLGVKVDPVLLVGCVLACLMGGLLGAPLVHRTRVWIVQLVVAIGLLLAATAYGMTNLHLFPGGGTASSLPISLTILAIVANFGFGVLLNYGVGNYAPTLVVLSLMGMDPRLCFPIMAGAAALMGSGAGIRHINTGNLDLRVVVGLTLGGIPAVFVAAYIVVTMPLEMLRWLVFIVVVYAAAVMLRAASSGRRSERVTPDAAAAI</sequence>
<gene>
    <name evidence="6" type="ORF">LZ538_00745</name>
</gene>
<reference evidence="6" key="1">
    <citation type="submission" date="2022-05" db="EMBL/GenBank/DDBJ databases">
        <authorList>
            <person name="Jo J.-H."/>
            <person name="Im W.-T."/>
        </authorList>
    </citation>
    <scope>NUCLEOTIDE SEQUENCE</scope>
    <source>
        <strain evidence="6">SE220</strain>
    </source>
</reference>
<evidence type="ECO:0000256" key="3">
    <source>
        <dbReference type="ARBA" id="ARBA00022989"/>
    </source>
</evidence>
<comment type="caution">
    <text evidence="6">The sequence shown here is derived from an EMBL/GenBank/DDBJ whole genome shotgun (WGS) entry which is preliminary data.</text>
</comment>
<feature type="transmembrane region" description="Helical" evidence="5">
    <location>
        <begin position="70"/>
        <end position="94"/>
    </location>
</feature>
<evidence type="ECO:0000256" key="2">
    <source>
        <dbReference type="ARBA" id="ARBA00022692"/>
    </source>
</evidence>
<feature type="transmembrane region" description="Helical" evidence="5">
    <location>
        <begin position="127"/>
        <end position="149"/>
    </location>
</feature>
<organism evidence="6 7">
    <name type="scientific">Sphingomonas hankyongi</name>
    <dbReference type="NCBI Taxonomy" id="2908209"/>
    <lineage>
        <taxon>Bacteria</taxon>
        <taxon>Pseudomonadati</taxon>
        <taxon>Pseudomonadota</taxon>
        <taxon>Alphaproteobacteria</taxon>
        <taxon>Sphingomonadales</taxon>
        <taxon>Sphingomonadaceae</taxon>
        <taxon>Sphingomonas</taxon>
    </lineage>
</organism>
<comment type="similarity">
    <text evidence="5">Belongs to the 4-toluene sulfonate uptake permease (TSUP) (TC 2.A.102) family.</text>
</comment>
<dbReference type="RefSeq" id="WP_249830091.1">
    <property type="nucleotide sequence ID" value="NZ_JAMGBE010000001.1"/>
</dbReference>
<keyword evidence="3 5" id="KW-1133">Transmembrane helix</keyword>
<feature type="transmembrane region" description="Helical" evidence="5">
    <location>
        <begin position="101"/>
        <end position="121"/>
    </location>
</feature>
<keyword evidence="7" id="KW-1185">Reference proteome</keyword>
<feature type="transmembrane region" description="Helical" evidence="5">
    <location>
        <begin position="161"/>
        <end position="183"/>
    </location>
</feature>
<keyword evidence="5" id="KW-1003">Cell membrane</keyword>
<dbReference type="PANTHER" id="PTHR43483:SF3">
    <property type="entry name" value="MEMBRANE TRANSPORTER PROTEIN HI_0806-RELATED"/>
    <property type="match status" value="1"/>
</dbReference>
<accession>A0ABT0RYA4</accession>
<evidence type="ECO:0000256" key="4">
    <source>
        <dbReference type="ARBA" id="ARBA00023136"/>
    </source>
</evidence>
<dbReference type="Pfam" id="PF01925">
    <property type="entry name" value="TauE"/>
    <property type="match status" value="1"/>
</dbReference>
<dbReference type="EMBL" id="JAMGBE010000001">
    <property type="protein sequence ID" value="MCL6728583.1"/>
    <property type="molecule type" value="Genomic_DNA"/>
</dbReference>
<evidence type="ECO:0000256" key="1">
    <source>
        <dbReference type="ARBA" id="ARBA00004141"/>
    </source>
</evidence>
<comment type="subcellular location">
    <subcellularLocation>
        <location evidence="5">Cell membrane</location>
        <topology evidence="5">Multi-pass membrane protein</topology>
    </subcellularLocation>
    <subcellularLocation>
        <location evidence="1">Membrane</location>
        <topology evidence="1">Multi-pass membrane protein</topology>
    </subcellularLocation>
</comment>
<dbReference type="InterPro" id="IPR002781">
    <property type="entry name" value="TM_pro_TauE-like"/>
</dbReference>
<feature type="transmembrane region" description="Helical" evidence="5">
    <location>
        <begin position="233"/>
        <end position="253"/>
    </location>
</feature>
<feature type="transmembrane region" description="Helical" evidence="5">
    <location>
        <begin position="259"/>
        <end position="279"/>
    </location>
</feature>
<name>A0ABT0RYA4_9SPHN</name>
<evidence type="ECO:0000313" key="6">
    <source>
        <dbReference type="EMBL" id="MCL6728583.1"/>
    </source>
</evidence>
<evidence type="ECO:0000313" key="7">
    <source>
        <dbReference type="Proteomes" id="UP001165342"/>
    </source>
</evidence>
<keyword evidence="4 5" id="KW-0472">Membrane</keyword>
<protein>
    <recommendedName>
        <fullName evidence="5">Probable membrane transporter protein</fullName>
    </recommendedName>
</protein>
<dbReference type="PANTHER" id="PTHR43483">
    <property type="entry name" value="MEMBRANE TRANSPORTER PROTEIN HI_0806-RELATED"/>
    <property type="match status" value="1"/>
</dbReference>
<proteinExistence type="inferred from homology"/>
<feature type="transmembrane region" description="Helical" evidence="5">
    <location>
        <begin position="203"/>
        <end position="221"/>
    </location>
</feature>
<evidence type="ECO:0000256" key="5">
    <source>
        <dbReference type="RuleBase" id="RU363041"/>
    </source>
</evidence>